<dbReference type="AlphaFoldDB" id="A0A4P2QTG7"/>
<dbReference type="Pfam" id="PF19265">
    <property type="entry name" value="DUF5908"/>
    <property type="match status" value="1"/>
</dbReference>
<gene>
    <name evidence="1" type="ORF">SOCE836_057950</name>
</gene>
<name>A0A4P2QTG7_SORCE</name>
<protein>
    <submittedName>
        <fullName evidence="1">Uncharacterized protein</fullName>
    </submittedName>
</protein>
<proteinExistence type="predicted"/>
<dbReference type="RefSeq" id="WP_207217499.1">
    <property type="nucleotide sequence ID" value="NZ_CP012672.1"/>
</dbReference>
<sequence length="56" mass="5905">MTMPVEIKELVIRAVVAPPEGAPRARAAAPDAAGQEAVIEAAVKEVLRVLKASKER</sequence>
<dbReference type="Proteomes" id="UP000295497">
    <property type="component" value="Chromosome"/>
</dbReference>
<evidence type="ECO:0000313" key="1">
    <source>
        <dbReference type="EMBL" id="AUX33634.1"/>
    </source>
</evidence>
<accession>A0A4P2QTG7</accession>
<evidence type="ECO:0000313" key="2">
    <source>
        <dbReference type="Proteomes" id="UP000295497"/>
    </source>
</evidence>
<dbReference type="EMBL" id="CP012672">
    <property type="protein sequence ID" value="AUX33634.1"/>
    <property type="molecule type" value="Genomic_DNA"/>
</dbReference>
<reference evidence="1 2" key="1">
    <citation type="submission" date="2015-09" db="EMBL/GenBank/DDBJ databases">
        <title>Sorangium comparison.</title>
        <authorList>
            <person name="Zaburannyi N."/>
            <person name="Bunk B."/>
            <person name="Overmann J."/>
            <person name="Mueller R."/>
        </authorList>
    </citation>
    <scope>NUCLEOTIDE SEQUENCE [LARGE SCALE GENOMIC DNA]</scope>
    <source>
        <strain evidence="1 2">So ce836</strain>
    </source>
</reference>
<organism evidence="1 2">
    <name type="scientific">Sorangium cellulosum</name>
    <name type="common">Polyangium cellulosum</name>
    <dbReference type="NCBI Taxonomy" id="56"/>
    <lineage>
        <taxon>Bacteria</taxon>
        <taxon>Pseudomonadati</taxon>
        <taxon>Myxococcota</taxon>
        <taxon>Polyangia</taxon>
        <taxon>Polyangiales</taxon>
        <taxon>Polyangiaceae</taxon>
        <taxon>Sorangium</taxon>
    </lineage>
</organism>
<dbReference type="InterPro" id="IPR045459">
    <property type="entry name" value="DUF5908"/>
</dbReference>